<name>A0A1H7UQI2_9BACT</name>
<feature type="domain" description="N-acetyltransferase" evidence="1">
    <location>
        <begin position="37"/>
        <end position="188"/>
    </location>
</feature>
<dbReference type="Proteomes" id="UP000198744">
    <property type="component" value="Unassembled WGS sequence"/>
</dbReference>
<evidence type="ECO:0000313" key="2">
    <source>
        <dbReference type="EMBL" id="SEL99262.1"/>
    </source>
</evidence>
<dbReference type="STRING" id="43775.SAMN04489760_10239"/>
<organism evidence="2 3">
    <name type="scientific">Syntrophus gentianae</name>
    <dbReference type="NCBI Taxonomy" id="43775"/>
    <lineage>
        <taxon>Bacteria</taxon>
        <taxon>Pseudomonadati</taxon>
        <taxon>Thermodesulfobacteriota</taxon>
        <taxon>Syntrophia</taxon>
        <taxon>Syntrophales</taxon>
        <taxon>Syntrophaceae</taxon>
        <taxon>Syntrophus</taxon>
    </lineage>
</organism>
<protein>
    <submittedName>
        <fullName evidence="2">Protein N-acetyltransferase, RimJ/RimL family</fullName>
    </submittedName>
</protein>
<dbReference type="PANTHER" id="PTHR43415">
    <property type="entry name" value="SPERMIDINE N(1)-ACETYLTRANSFERASE"/>
    <property type="match status" value="1"/>
</dbReference>
<accession>A0A1H7UQI2</accession>
<dbReference type="Gene3D" id="3.40.630.30">
    <property type="match status" value="1"/>
</dbReference>
<dbReference type="EMBL" id="FOBS01000002">
    <property type="protein sequence ID" value="SEL99262.1"/>
    <property type="molecule type" value="Genomic_DNA"/>
</dbReference>
<dbReference type="PROSITE" id="PS51186">
    <property type="entry name" value="GNAT"/>
    <property type="match status" value="1"/>
</dbReference>
<keyword evidence="3" id="KW-1185">Reference proteome</keyword>
<dbReference type="InterPro" id="IPR000182">
    <property type="entry name" value="GNAT_dom"/>
</dbReference>
<dbReference type="Pfam" id="PF13302">
    <property type="entry name" value="Acetyltransf_3"/>
    <property type="match status" value="1"/>
</dbReference>
<dbReference type="PANTHER" id="PTHR43415:SF4">
    <property type="entry name" value="N-ACETYLTRANSFERASE DOMAIN-CONTAINING PROTEIN"/>
    <property type="match status" value="1"/>
</dbReference>
<evidence type="ECO:0000259" key="1">
    <source>
        <dbReference type="PROSITE" id="PS51186"/>
    </source>
</evidence>
<proteinExistence type="predicted"/>
<gene>
    <name evidence="2" type="ORF">SAMN04489760_10239</name>
</gene>
<dbReference type="InterPro" id="IPR016181">
    <property type="entry name" value="Acyl_CoA_acyltransferase"/>
</dbReference>
<dbReference type="GO" id="GO:0016747">
    <property type="term" value="F:acyltransferase activity, transferring groups other than amino-acyl groups"/>
    <property type="evidence" value="ECO:0007669"/>
    <property type="project" value="InterPro"/>
</dbReference>
<evidence type="ECO:0000313" key="3">
    <source>
        <dbReference type="Proteomes" id="UP000198744"/>
    </source>
</evidence>
<dbReference type="RefSeq" id="WP_093881971.1">
    <property type="nucleotide sequence ID" value="NZ_FOBS01000002.1"/>
</dbReference>
<sequence>MNYHHMNRHPIAAGQRILLCDSIASDAAKHLYWATHGEWREYDAPWEQIWTPLTKEHEDQIVVKFMKRFSEEPWVPHKGATIIHQDYPVGYVTRYGRERYPDVLWAGIDICEDGYLGMGLGTEALRLWVDYLFANSTAHKIALDTWSLNHRMIRVAEKTGFVREGMERHLIQWQGQWLDGIHFGMLRQEWEERLAKR</sequence>
<keyword evidence="2" id="KW-0808">Transferase</keyword>
<dbReference type="OrthoDB" id="9804153at2"/>
<dbReference type="SUPFAM" id="SSF55729">
    <property type="entry name" value="Acyl-CoA N-acyltransferases (Nat)"/>
    <property type="match status" value="1"/>
</dbReference>
<dbReference type="AlphaFoldDB" id="A0A1H7UQI2"/>
<reference evidence="2 3" key="1">
    <citation type="submission" date="2016-10" db="EMBL/GenBank/DDBJ databases">
        <authorList>
            <person name="de Groot N.N."/>
        </authorList>
    </citation>
    <scope>NUCLEOTIDE SEQUENCE [LARGE SCALE GENOMIC DNA]</scope>
    <source>
        <strain evidence="2 3">DSM 8423</strain>
    </source>
</reference>